<keyword evidence="2 9" id="KW-0813">Transport</keyword>
<comment type="similarity">
    <text evidence="1 9">Belongs to the complex I NDUFS4 subunit family.</text>
</comment>
<accession>A0AAD2D5G7</accession>
<evidence type="ECO:0000313" key="10">
    <source>
        <dbReference type="EMBL" id="CAI2380541.1"/>
    </source>
</evidence>
<evidence type="ECO:0000256" key="8">
    <source>
        <dbReference type="ARBA" id="ARBA00023136"/>
    </source>
</evidence>
<proteinExistence type="inferred from homology"/>
<evidence type="ECO:0000256" key="3">
    <source>
        <dbReference type="ARBA" id="ARBA00022660"/>
    </source>
</evidence>
<dbReference type="Gene3D" id="3.30.160.190">
    <property type="entry name" value="atu1810 like domain"/>
    <property type="match status" value="1"/>
</dbReference>
<evidence type="ECO:0000256" key="7">
    <source>
        <dbReference type="ARBA" id="ARBA00023128"/>
    </source>
</evidence>
<keyword evidence="11" id="KW-1185">Reference proteome</keyword>
<evidence type="ECO:0000313" key="11">
    <source>
        <dbReference type="Proteomes" id="UP001295684"/>
    </source>
</evidence>
<dbReference type="InterPro" id="IPR006885">
    <property type="entry name" value="NADH_UbQ_FeS_4_mit-like"/>
</dbReference>
<dbReference type="AlphaFoldDB" id="A0AAD2D5G7"/>
<keyword evidence="6 9" id="KW-0249">Electron transport</keyword>
<name>A0AAD2D5G7_EUPCR</name>
<organism evidence="10 11">
    <name type="scientific">Euplotes crassus</name>
    <dbReference type="NCBI Taxonomy" id="5936"/>
    <lineage>
        <taxon>Eukaryota</taxon>
        <taxon>Sar</taxon>
        <taxon>Alveolata</taxon>
        <taxon>Ciliophora</taxon>
        <taxon>Intramacronucleata</taxon>
        <taxon>Spirotrichea</taxon>
        <taxon>Hypotrichia</taxon>
        <taxon>Euplotida</taxon>
        <taxon>Euplotidae</taxon>
        <taxon>Moneuplotes</taxon>
    </lineage>
</organism>
<evidence type="ECO:0000256" key="5">
    <source>
        <dbReference type="ARBA" id="ARBA00022946"/>
    </source>
</evidence>
<comment type="subcellular location">
    <subcellularLocation>
        <location evidence="9">Mitochondrion inner membrane</location>
        <topology evidence="9">Peripheral membrane protein</topology>
        <orientation evidence="9">Matrix side</orientation>
    </subcellularLocation>
</comment>
<dbReference type="Pfam" id="PF04800">
    <property type="entry name" value="NDUS4"/>
    <property type="match status" value="1"/>
</dbReference>
<keyword evidence="5 9" id="KW-0809">Transit peptide</keyword>
<evidence type="ECO:0000256" key="6">
    <source>
        <dbReference type="ARBA" id="ARBA00022982"/>
    </source>
</evidence>
<keyword evidence="8 9" id="KW-0472">Membrane</keyword>
<keyword evidence="7 9" id="KW-0496">Mitochondrion</keyword>
<evidence type="ECO:0000256" key="2">
    <source>
        <dbReference type="ARBA" id="ARBA00022448"/>
    </source>
</evidence>
<protein>
    <recommendedName>
        <fullName evidence="9">NADH dehydrogenase [ubiquinone] iron-sulfur protein 4, mitochondrial</fullName>
    </recommendedName>
</protein>
<evidence type="ECO:0000256" key="9">
    <source>
        <dbReference type="RuleBase" id="RU367010"/>
    </source>
</evidence>
<dbReference type="Proteomes" id="UP001295684">
    <property type="component" value="Unassembled WGS sequence"/>
</dbReference>
<dbReference type="InterPro" id="IPR038532">
    <property type="entry name" value="NDUFS4-like_sf"/>
</dbReference>
<evidence type="ECO:0000256" key="4">
    <source>
        <dbReference type="ARBA" id="ARBA00022792"/>
    </source>
</evidence>
<dbReference type="GO" id="GO:0022900">
    <property type="term" value="P:electron transport chain"/>
    <property type="evidence" value="ECO:0007669"/>
    <property type="project" value="InterPro"/>
</dbReference>
<comment type="function">
    <text evidence="9">Accessory subunit of the mitochondrial membrane respiratory chain NADH dehydrogenase (Complex I), that is believed not to be involved in catalysis. Complex I functions in the transfer of electrons from NADH to the respiratory chain. The immediate electron acceptor for the enzyme is believed to be ubiquinone.</text>
</comment>
<dbReference type="EMBL" id="CAMPGE010022502">
    <property type="protein sequence ID" value="CAI2380541.1"/>
    <property type="molecule type" value="Genomic_DNA"/>
</dbReference>
<sequence>MALFLLAQKNFSSTTVRRVLKQTVTADKLNQLNEKLLKKLNKRPDTDIAEYTNPTNEIQRERINPDFTTVQFKFNPERVGLRKDYDLSEVAAESQHAVVPHVDEYDRKRVATIYQPSSRACQDTPQIDWGKYWVVSWEPRQFYKSPLMHYGTATNDPFGKHEVKFNTLKSAINMCRDQGFGVDIIMPRHRFHSRQAYIDNFNWKGDPKKEEIDDD</sequence>
<dbReference type="GO" id="GO:0005743">
    <property type="term" value="C:mitochondrial inner membrane"/>
    <property type="evidence" value="ECO:0007669"/>
    <property type="project" value="UniProtKB-SubCell"/>
</dbReference>
<evidence type="ECO:0000256" key="1">
    <source>
        <dbReference type="ARBA" id="ARBA00005882"/>
    </source>
</evidence>
<gene>
    <name evidence="10" type="ORF">ECRASSUSDP1_LOCUS21977</name>
</gene>
<keyword evidence="4 9" id="KW-0999">Mitochondrion inner membrane</keyword>
<comment type="caution">
    <text evidence="10">The sequence shown here is derived from an EMBL/GenBank/DDBJ whole genome shotgun (WGS) entry which is preliminary data.</text>
</comment>
<reference evidence="10" key="1">
    <citation type="submission" date="2023-07" db="EMBL/GenBank/DDBJ databases">
        <authorList>
            <consortium name="AG Swart"/>
            <person name="Singh M."/>
            <person name="Singh A."/>
            <person name="Seah K."/>
            <person name="Emmerich C."/>
        </authorList>
    </citation>
    <scope>NUCLEOTIDE SEQUENCE</scope>
    <source>
        <strain evidence="10">DP1</strain>
    </source>
</reference>
<keyword evidence="3 9" id="KW-0679">Respiratory chain</keyword>